<dbReference type="AlphaFoldDB" id="A0A835AK06"/>
<reference evidence="8" key="1">
    <citation type="submission" date="2020-07" db="EMBL/GenBank/DDBJ databases">
        <title>Genome sequence and genetic diversity analysis of an under-domesticated orphan crop, white fonio (Digitaria exilis).</title>
        <authorList>
            <person name="Bennetzen J.L."/>
            <person name="Chen S."/>
            <person name="Ma X."/>
            <person name="Wang X."/>
            <person name="Yssel A.E.J."/>
            <person name="Chaluvadi S.R."/>
            <person name="Johnson M."/>
            <person name="Gangashetty P."/>
            <person name="Hamidou F."/>
            <person name="Sanogo M.D."/>
            <person name="Zwaenepoel A."/>
            <person name="Wallace J."/>
            <person name="Van De Peer Y."/>
            <person name="Van Deynze A."/>
        </authorList>
    </citation>
    <scope>NUCLEOTIDE SEQUENCE</scope>
    <source>
        <tissue evidence="8">Leaves</tissue>
    </source>
</reference>
<feature type="region of interest" description="Disordered" evidence="4">
    <location>
        <begin position="347"/>
        <end position="379"/>
    </location>
</feature>
<dbReference type="GO" id="GO:0016020">
    <property type="term" value="C:membrane"/>
    <property type="evidence" value="ECO:0007669"/>
    <property type="project" value="UniProtKB-SubCell"/>
</dbReference>
<keyword evidence="9" id="KW-1185">Reference proteome</keyword>
<dbReference type="Pfam" id="PF13947">
    <property type="entry name" value="GUB_WAK_bind"/>
    <property type="match status" value="1"/>
</dbReference>
<dbReference type="Pfam" id="PF14380">
    <property type="entry name" value="WAK_assoc"/>
    <property type="match status" value="1"/>
</dbReference>
<feature type="chain" id="PRO_5032822471" evidence="5">
    <location>
        <begin position="31"/>
        <end position="379"/>
    </location>
</feature>
<evidence type="ECO:0000256" key="5">
    <source>
        <dbReference type="SAM" id="SignalP"/>
    </source>
</evidence>
<comment type="subcellular location">
    <subcellularLocation>
        <location evidence="1">Membrane</location>
        <topology evidence="1">Single-pass membrane protein</topology>
    </subcellularLocation>
</comment>
<comment type="caution">
    <text evidence="8">The sequence shown here is derived from an EMBL/GenBank/DDBJ whole genome shotgun (WGS) entry which is preliminary data.</text>
</comment>
<dbReference type="InterPro" id="IPR025287">
    <property type="entry name" value="WAK_GUB"/>
</dbReference>
<dbReference type="Proteomes" id="UP000636709">
    <property type="component" value="Unassembled WGS sequence"/>
</dbReference>
<evidence type="ECO:0000256" key="3">
    <source>
        <dbReference type="ARBA" id="ARBA00023180"/>
    </source>
</evidence>
<feature type="domain" description="Wall-associated receptor kinase C-terminal" evidence="7">
    <location>
        <begin position="174"/>
        <end position="249"/>
    </location>
</feature>
<keyword evidence="2 5" id="KW-0732">Signal</keyword>
<dbReference type="PANTHER" id="PTHR33138">
    <property type="entry name" value="OS01G0690200 PROTEIN"/>
    <property type="match status" value="1"/>
</dbReference>
<evidence type="ECO:0000259" key="6">
    <source>
        <dbReference type="Pfam" id="PF13947"/>
    </source>
</evidence>
<evidence type="ECO:0000256" key="1">
    <source>
        <dbReference type="ARBA" id="ARBA00004167"/>
    </source>
</evidence>
<organism evidence="8 9">
    <name type="scientific">Digitaria exilis</name>
    <dbReference type="NCBI Taxonomy" id="1010633"/>
    <lineage>
        <taxon>Eukaryota</taxon>
        <taxon>Viridiplantae</taxon>
        <taxon>Streptophyta</taxon>
        <taxon>Embryophyta</taxon>
        <taxon>Tracheophyta</taxon>
        <taxon>Spermatophyta</taxon>
        <taxon>Magnoliopsida</taxon>
        <taxon>Liliopsida</taxon>
        <taxon>Poales</taxon>
        <taxon>Poaceae</taxon>
        <taxon>PACMAD clade</taxon>
        <taxon>Panicoideae</taxon>
        <taxon>Panicodae</taxon>
        <taxon>Paniceae</taxon>
        <taxon>Anthephorinae</taxon>
        <taxon>Digitaria</taxon>
    </lineage>
</organism>
<evidence type="ECO:0000259" key="7">
    <source>
        <dbReference type="Pfam" id="PF14380"/>
    </source>
</evidence>
<dbReference type="PANTHER" id="PTHR33138:SF75">
    <property type="entry name" value="WALL-ASSOCIATED RECEPTOR KINASE GALACTURONAN-BINDING DOMAIN-CONTAINING PROTEIN"/>
    <property type="match status" value="1"/>
</dbReference>
<sequence>MATVHSRLLLMSTLLLPYLVALLHAATAAAAPATSCAPRVCGNLTIAYPFWLPNQPSSSPCGPAAFQVDCHNNQASLARSFHGAYKILHISYANHTVVVSNGNVQTDATTGCPVPRVDVSASLSLAPFTASADANSQLIFLFNCTTAPVGFAAVKCTAANAVVRLDPRYDVSEARAVAGDCDYSVVPVLLPGSSSGGASVGEDYPRLLREGYLLEWRAAAGDCAACNASGGRCGYNSDADAFACICSDGSSRPARCGTFIPVPVYVIQLNSVLLLLLQIKGRDAKKSGKKIVLIGTHVKYLLCKFHGFRYVMNVADHDYCATMPATRPSMSRVLEMLDKSIDELAMPPRPYHTSPSNSPSPSHPSSYPSSTSDFTLRCV</sequence>
<accession>A0A835AK06</accession>
<evidence type="ECO:0000313" key="8">
    <source>
        <dbReference type="EMBL" id="KAF8662842.1"/>
    </source>
</evidence>
<protein>
    <submittedName>
        <fullName evidence="8">Uncharacterized protein</fullName>
    </submittedName>
</protein>
<evidence type="ECO:0000313" key="9">
    <source>
        <dbReference type="Proteomes" id="UP000636709"/>
    </source>
</evidence>
<feature type="signal peptide" evidence="5">
    <location>
        <begin position="1"/>
        <end position="30"/>
    </location>
</feature>
<proteinExistence type="predicted"/>
<dbReference type="EMBL" id="JACEFO010002379">
    <property type="protein sequence ID" value="KAF8662842.1"/>
    <property type="molecule type" value="Genomic_DNA"/>
</dbReference>
<name>A0A835AK06_9POAL</name>
<feature type="domain" description="Wall-associated receptor kinase galacturonan-binding" evidence="6">
    <location>
        <begin position="36"/>
        <end position="100"/>
    </location>
</feature>
<dbReference type="GO" id="GO:0030247">
    <property type="term" value="F:polysaccharide binding"/>
    <property type="evidence" value="ECO:0007669"/>
    <property type="project" value="InterPro"/>
</dbReference>
<evidence type="ECO:0000256" key="2">
    <source>
        <dbReference type="ARBA" id="ARBA00022729"/>
    </source>
</evidence>
<dbReference type="InterPro" id="IPR032872">
    <property type="entry name" value="WAK_assoc_C"/>
</dbReference>
<feature type="compositionally biased region" description="Low complexity" evidence="4">
    <location>
        <begin position="351"/>
        <end position="372"/>
    </location>
</feature>
<gene>
    <name evidence="8" type="ORF">HU200_055421</name>
</gene>
<dbReference type="OrthoDB" id="4062651at2759"/>
<keyword evidence="3" id="KW-0325">Glycoprotein</keyword>
<evidence type="ECO:0000256" key="4">
    <source>
        <dbReference type="SAM" id="MobiDB-lite"/>
    </source>
</evidence>